<reference evidence="1" key="1">
    <citation type="submission" date="2014-11" db="EMBL/GenBank/DDBJ databases">
        <authorList>
            <person name="Amaro Gonzalez C."/>
        </authorList>
    </citation>
    <scope>NUCLEOTIDE SEQUENCE</scope>
</reference>
<evidence type="ECO:0000313" key="1">
    <source>
        <dbReference type="EMBL" id="JAH26790.1"/>
    </source>
</evidence>
<accession>A0A0E9REA4</accession>
<dbReference type="AlphaFoldDB" id="A0A0E9REA4"/>
<name>A0A0E9REA4_ANGAN</name>
<protein>
    <submittedName>
        <fullName evidence="1">Uncharacterized protein</fullName>
    </submittedName>
</protein>
<organism evidence="1">
    <name type="scientific">Anguilla anguilla</name>
    <name type="common">European freshwater eel</name>
    <name type="synonym">Muraena anguilla</name>
    <dbReference type="NCBI Taxonomy" id="7936"/>
    <lineage>
        <taxon>Eukaryota</taxon>
        <taxon>Metazoa</taxon>
        <taxon>Chordata</taxon>
        <taxon>Craniata</taxon>
        <taxon>Vertebrata</taxon>
        <taxon>Euteleostomi</taxon>
        <taxon>Actinopterygii</taxon>
        <taxon>Neopterygii</taxon>
        <taxon>Teleostei</taxon>
        <taxon>Anguilliformes</taxon>
        <taxon>Anguillidae</taxon>
        <taxon>Anguilla</taxon>
    </lineage>
</organism>
<proteinExistence type="predicted"/>
<sequence>MYILETSATVVISNVGVVEKD</sequence>
<dbReference type="EMBL" id="GBXM01081787">
    <property type="protein sequence ID" value="JAH26790.1"/>
    <property type="molecule type" value="Transcribed_RNA"/>
</dbReference>
<reference evidence="1" key="2">
    <citation type="journal article" date="2015" name="Fish Shellfish Immunol.">
        <title>Early steps in the European eel (Anguilla anguilla)-Vibrio vulnificus interaction in the gills: Role of the RtxA13 toxin.</title>
        <authorList>
            <person name="Callol A."/>
            <person name="Pajuelo D."/>
            <person name="Ebbesson L."/>
            <person name="Teles M."/>
            <person name="MacKenzie S."/>
            <person name="Amaro C."/>
        </authorList>
    </citation>
    <scope>NUCLEOTIDE SEQUENCE</scope>
</reference>